<proteinExistence type="predicted"/>
<dbReference type="AlphaFoldDB" id="A0A9J5W9T6"/>
<reference evidence="2 3" key="1">
    <citation type="submission" date="2020-09" db="EMBL/GenBank/DDBJ databases">
        <title>De no assembly of potato wild relative species, Solanum commersonii.</title>
        <authorList>
            <person name="Cho K."/>
        </authorList>
    </citation>
    <scope>NUCLEOTIDE SEQUENCE [LARGE SCALE GENOMIC DNA]</scope>
    <source>
        <strain evidence="2">LZ3.2</strain>
        <tissue evidence="2">Leaf</tissue>
    </source>
</reference>
<keyword evidence="3" id="KW-1185">Reference proteome</keyword>
<protein>
    <submittedName>
        <fullName evidence="2">Uncharacterized protein</fullName>
    </submittedName>
</protein>
<gene>
    <name evidence="2" type="ORF">H5410_062111</name>
</gene>
<feature type="region of interest" description="Disordered" evidence="1">
    <location>
        <begin position="1"/>
        <end position="20"/>
    </location>
</feature>
<dbReference type="Proteomes" id="UP000824120">
    <property type="component" value="Chromosome 12"/>
</dbReference>
<organism evidence="2 3">
    <name type="scientific">Solanum commersonii</name>
    <name type="common">Commerson's wild potato</name>
    <name type="synonym">Commerson's nightshade</name>
    <dbReference type="NCBI Taxonomy" id="4109"/>
    <lineage>
        <taxon>Eukaryota</taxon>
        <taxon>Viridiplantae</taxon>
        <taxon>Streptophyta</taxon>
        <taxon>Embryophyta</taxon>
        <taxon>Tracheophyta</taxon>
        <taxon>Spermatophyta</taxon>
        <taxon>Magnoliopsida</taxon>
        <taxon>eudicotyledons</taxon>
        <taxon>Gunneridae</taxon>
        <taxon>Pentapetalae</taxon>
        <taxon>asterids</taxon>
        <taxon>lamiids</taxon>
        <taxon>Solanales</taxon>
        <taxon>Solanaceae</taxon>
        <taxon>Solanoideae</taxon>
        <taxon>Solaneae</taxon>
        <taxon>Solanum</taxon>
    </lineage>
</organism>
<accession>A0A9J5W9T6</accession>
<dbReference type="OrthoDB" id="10516897at2759"/>
<evidence type="ECO:0000313" key="3">
    <source>
        <dbReference type="Proteomes" id="UP000824120"/>
    </source>
</evidence>
<comment type="caution">
    <text evidence="2">The sequence shown here is derived from an EMBL/GenBank/DDBJ whole genome shotgun (WGS) entry which is preliminary data.</text>
</comment>
<name>A0A9J5W9T6_SOLCO</name>
<sequence>MDANILAASKDPKDLKQTSAQTRTTNMDANILAATKDPNDLKQTSAQSRYTFIHFLLTRYACISVTLYNGAYSCVSYLHPLFFLNQFCNKLCFTIFPLDFLISKLLYHSTLSPPRTTYLDANVHAASMDTKDLKQTPTQYRYTFIHFTLTRYACSIVTLYNGVIGKNGGISSEVLNDLNPSDERTEIRNTTPPDFIKSIETEEITSLREKGNLNKDDEASLSENLSDTFINIILPVQAD</sequence>
<dbReference type="EMBL" id="JACXVP010000012">
    <property type="protein sequence ID" value="KAG5572345.1"/>
    <property type="molecule type" value="Genomic_DNA"/>
</dbReference>
<evidence type="ECO:0000313" key="2">
    <source>
        <dbReference type="EMBL" id="KAG5572345.1"/>
    </source>
</evidence>
<evidence type="ECO:0000256" key="1">
    <source>
        <dbReference type="SAM" id="MobiDB-lite"/>
    </source>
</evidence>